<keyword evidence="7" id="KW-1185">Reference proteome</keyword>
<dbReference type="Proteomes" id="UP000636709">
    <property type="component" value="Unassembled WGS sequence"/>
</dbReference>
<proteinExistence type="predicted"/>
<dbReference type="OrthoDB" id="635050at2759"/>
<evidence type="ECO:0000259" key="5">
    <source>
        <dbReference type="Pfam" id="PF14380"/>
    </source>
</evidence>
<dbReference type="InterPro" id="IPR025287">
    <property type="entry name" value="WAK_GUB"/>
</dbReference>
<dbReference type="EMBL" id="JACEFO010001727">
    <property type="protein sequence ID" value="KAF8716291.1"/>
    <property type="molecule type" value="Genomic_DNA"/>
</dbReference>
<name>A0A835BW83_9POAL</name>
<feature type="domain" description="Wall-associated receptor kinase galacturonan-binding" evidence="4">
    <location>
        <begin position="2"/>
        <end position="65"/>
    </location>
</feature>
<evidence type="ECO:0000259" key="4">
    <source>
        <dbReference type="Pfam" id="PF13947"/>
    </source>
</evidence>
<dbReference type="AlphaFoldDB" id="A0A835BW83"/>
<gene>
    <name evidence="6" type="ORF">HU200_026578</name>
</gene>
<evidence type="ECO:0000313" key="7">
    <source>
        <dbReference type="Proteomes" id="UP000636709"/>
    </source>
</evidence>
<comment type="caution">
    <text evidence="6">The sequence shown here is derived from an EMBL/GenBank/DDBJ whole genome shotgun (WGS) entry which is preliminary data.</text>
</comment>
<protein>
    <recommendedName>
        <fullName evidence="8">Wall-associated receptor kinase C-terminal domain-containing protein</fullName>
    </recommendedName>
</protein>
<evidence type="ECO:0000256" key="3">
    <source>
        <dbReference type="ARBA" id="ARBA00023180"/>
    </source>
</evidence>
<keyword evidence="3" id="KW-0325">Glycoprotein</keyword>
<reference evidence="6" key="1">
    <citation type="submission" date="2020-07" db="EMBL/GenBank/DDBJ databases">
        <title>Genome sequence and genetic diversity analysis of an under-domesticated orphan crop, white fonio (Digitaria exilis).</title>
        <authorList>
            <person name="Bennetzen J.L."/>
            <person name="Chen S."/>
            <person name="Ma X."/>
            <person name="Wang X."/>
            <person name="Yssel A.E.J."/>
            <person name="Chaluvadi S.R."/>
            <person name="Johnson M."/>
            <person name="Gangashetty P."/>
            <person name="Hamidou F."/>
            <person name="Sanogo M.D."/>
            <person name="Zwaenepoel A."/>
            <person name="Wallace J."/>
            <person name="Van De Peer Y."/>
            <person name="Van Deynze A."/>
        </authorList>
    </citation>
    <scope>NUCLEOTIDE SEQUENCE</scope>
    <source>
        <tissue evidence="6">Leaves</tissue>
    </source>
</reference>
<evidence type="ECO:0008006" key="8">
    <source>
        <dbReference type="Google" id="ProtNLM"/>
    </source>
</evidence>
<evidence type="ECO:0000256" key="1">
    <source>
        <dbReference type="ARBA" id="ARBA00004167"/>
    </source>
</evidence>
<feature type="domain" description="Wall-associated receptor kinase C-terminal" evidence="5">
    <location>
        <begin position="127"/>
        <end position="228"/>
    </location>
</feature>
<keyword evidence="2" id="KW-0732">Signal</keyword>
<dbReference type="Pfam" id="PF14380">
    <property type="entry name" value="WAK_assoc"/>
    <property type="match status" value="1"/>
</dbReference>
<dbReference type="PANTHER" id="PTHR33138:SF54">
    <property type="entry name" value="OS01G0690900 PROTEIN"/>
    <property type="match status" value="1"/>
</dbReference>
<sequence length="269" mass="29668">MCQKPLPCGGHVDVHYPFFLVYRPYCGYPGMAVVCDGACAIMKLSGHNYTILDISYDDHTVTLADREVLNGGECPRVTHNVTVSPSSSLSFTANNDNISFFFDCVFTAGTTPARPTSISPINCSSSFLQAERDSSRVSYVAAQADVASQEEWPRACRTAVVVPVLKDWVQNPEYQQNLNSDGYGEVLKRGFELSWETSEGPCNVCEQTKGKCSHNHSGEFVGCLCPDGRVRTADCGKPGLWYTHLFFLIYFLMISFESSTPSPVFIVFS</sequence>
<accession>A0A835BW83</accession>
<dbReference type="GO" id="GO:0016020">
    <property type="term" value="C:membrane"/>
    <property type="evidence" value="ECO:0007669"/>
    <property type="project" value="UniProtKB-SubCell"/>
</dbReference>
<dbReference type="InterPro" id="IPR032872">
    <property type="entry name" value="WAK_assoc_C"/>
</dbReference>
<evidence type="ECO:0000313" key="6">
    <source>
        <dbReference type="EMBL" id="KAF8716291.1"/>
    </source>
</evidence>
<comment type="subcellular location">
    <subcellularLocation>
        <location evidence="1">Membrane</location>
        <topology evidence="1">Single-pass membrane protein</topology>
    </subcellularLocation>
</comment>
<dbReference type="PANTHER" id="PTHR33138">
    <property type="entry name" value="OS01G0690200 PROTEIN"/>
    <property type="match status" value="1"/>
</dbReference>
<dbReference type="Pfam" id="PF13947">
    <property type="entry name" value="GUB_WAK_bind"/>
    <property type="match status" value="1"/>
</dbReference>
<evidence type="ECO:0000256" key="2">
    <source>
        <dbReference type="ARBA" id="ARBA00022729"/>
    </source>
</evidence>
<dbReference type="GO" id="GO:0030247">
    <property type="term" value="F:polysaccharide binding"/>
    <property type="evidence" value="ECO:0007669"/>
    <property type="project" value="InterPro"/>
</dbReference>
<organism evidence="6 7">
    <name type="scientific">Digitaria exilis</name>
    <dbReference type="NCBI Taxonomy" id="1010633"/>
    <lineage>
        <taxon>Eukaryota</taxon>
        <taxon>Viridiplantae</taxon>
        <taxon>Streptophyta</taxon>
        <taxon>Embryophyta</taxon>
        <taxon>Tracheophyta</taxon>
        <taxon>Spermatophyta</taxon>
        <taxon>Magnoliopsida</taxon>
        <taxon>Liliopsida</taxon>
        <taxon>Poales</taxon>
        <taxon>Poaceae</taxon>
        <taxon>PACMAD clade</taxon>
        <taxon>Panicoideae</taxon>
        <taxon>Panicodae</taxon>
        <taxon>Paniceae</taxon>
        <taxon>Anthephorinae</taxon>
        <taxon>Digitaria</taxon>
    </lineage>
</organism>